<sequence length="249" mass="27544">MEKKWWLQGIKILLLLSFVVPMLAACAISDTVKEQYPLESVNGSGSSTSYVYRAENQTVPEVATQLIEKKKPQEKSEESTDRMFLVYSDEIIHIQKAPDAPEDTLIEVDSKEYVRQNYNMSFLEGYLLASLIGDLFDNGRYGNGGYRGYSSKDVYKPQGTYRKPSDQDVKKAPPMTVDRTGTIFKRSKNADSTVMGGKKGSSGSSGGSKGTIITGDKKSSSSKSGSVFTKPKKTYPKIRSGSGRISRRR</sequence>
<dbReference type="Pfam" id="PF14042">
    <property type="entry name" value="DUF4247"/>
    <property type="match status" value="1"/>
</dbReference>
<dbReference type="RefSeq" id="WP_188888273.1">
    <property type="nucleotide sequence ID" value="NZ_BMHY01000002.1"/>
</dbReference>
<evidence type="ECO:0000313" key="2">
    <source>
        <dbReference type="EMBL" id="GGG62093.1"/>
    </source>
</evidence>
<reference evidence="2 3" key="1">
    <citation type="journal article" date="2014" name="Int. J. Syst. Evol. Microbiol.">
        <title>Complete genome sequence of Corynebacterium casei LMG S-19264T (=DSM 44701T), isolated from a smear-ripened cheese.</title>
        <authorList>
            <consortium name="US DOE Joint Genome Institute (JGI-PGF)"/>
            <person name="Walter F."/>
            <person name="Albersmeier A."/>
            <person name="Kalinowski J."/>
            <person name="Ruckert C."/>
        </authorList>
    </citation>
    <scope>NUCLEOTIDE SEQUENCE [LARGE SCALE GENOMIC DNA]</scope>
    <source>
        <strain evidence="2 3">CGMCC 1.15286</strain>
    </source>
</reference>
<evidence type="ECO:0000313" key="3">
    <source>
        <dbReference type="Proteomes" id="UP000600247"/>
    </source>
</evidence>
<comment type="caution">
    <text evidence="2">The sequence shown here is derived from an EMBL/GenBank/DDBJ whole genome shotgun (WGS) entry which is preliminary data.</text>
</comment>
<evidence type="ECO:0008006" key="4">
    <source>
        <dbReference type="Google" id="ProtNLM"/>
    </source>
</evidence>
<accession>A0A917GZS6</accession>
<protein>
    <recommendedName>
        <fullName evidence="4">DUF4247 domain-containing protein</fullName>
    </recommendedName>
</protein>
<keyword evidence="3" id="KW-1185">Reference proteome</keyword>
<dbReference type="AlphaFoldDB" id="A0A917GZS6"/>
<dbReference type="EMBL" id="BMHY01000002">
    <property type="protein sequence ID" value="GGG62093.1"/>
    <property type="molecule type" value="Genomic_DNA"/>
</dbReference>
<feature type="compositionally biased region" description="Gly residues" evidence="1">
    <location>
        <begin position="197"/>
        <end position="209"/>
    </location>
</feature>
<dbReference type="InterPro" id="IPR025341">
    <property type="entry name" value="DUF4247"/>
</dbReference>
<dbReference type="PROSITE" id="PS51257">
    <property type="entry name" value="PROKAR_LIPOPROTEIN"/>
    <property type="match status" value="1"/>
</dbReference>
<feature type="compositionally biased region" description="Low complexity" evidence="1">
    <location>
        <begin position="238"/>
        <end position="249"/>
    </location>
</feature>
<proteinExistence type="predicted"/>
<dbReference type="Proteomes" id="UP000600247">
    <property type="component" value="Unassembled WGS sequence"/>
</dbReference>
<organism evidence="2 3">
    <name type="scientific">Paenibacillus radicis</name>
    <name type="common">ex Gao et al. 2016</name>
    <dbReference type="NCBI Taxonomy" id="1737354"/>
    <lineage>
        <taxon>Bacteria</taxon>
        <taxon>Bacillati</taxon>
        <taxon>Bacillota</taxon>
        <taxon>Bacilli</taxon>
        <taxon>Bacillales</taxon>
        <taxon>Paenibacillaceae</taxon>
        <taxon>Paenibacillus</taxon>
    </lineage>
</organism>
<evidence type="ECO:0000256" key="1">
    <source>
        <dbReference type="SAM" id="MobiDB-lite"/>
    </source>
</evidence>
<name>A0A917GZS6_9BACL</name>
<feature type="region of interest" description="Disordered" evidence="1">
    <location>
        <begin position="147"/>
        <end position="249"/>
    </location>
</feature>
<gene>
    <name evidence="2" type="ORF">GCM10010918_14680</name>
</gene>